<dbReference type="AlphaFoldDB" id="A0A9P5NF29"/>
<reference evidence="1" key="1">
    <citation type="submission" date="2020-11" db="EMBL/GenBank/DDBJ databases">
        <authorList>
            <consortium name="DOE Joint Genome Institute"/>
            <person name="Ahrendt S."/>
            <person name="Riley R."/>
            <person name="Andreopoulos W."/>
            <person name="LaButti K."/>
            <person name="Pangilinan J."/>
            <person name="Ruiz-duenas F.J."/>
            <person name="Barrasa J.M."/>
            <person name="Sanchez-Garcia M."/>
            <person name="Camarero S."/>
            <person name="Miyauchi S."/>
            <person name="Serrano A."/>
            <person name="Linde D."/>
            <person name="Babiker R."/>
            <person name="Drula E."/>
            <person name="Ayuso-Fernandez I."/>
            <person name="Pacheco R."/>
            <person name="Padilla G."/>
            <person name="Ferreira P."/>
            <person name="Barriuso J."/>
            <person name="Kellner H."/>
            <person name="Castanera R."/>
            <person name="Alfaro M."/>
            <person name="Ramirez L."/>
            <person name="Pisabarro A.G."/>
            <person name="Kuo A."/>
            <person name="Tritt A."/>
            <person name="Lipzen A."/>
            <person name="He G."/>
            <person name="Yan M."/>
            <person name="Ng V."/>
            <person name="Cullen D."/>
            <person name="Martin F."/>
            <person name="Rosso M.-N."/>
            <person name="Henrissat B."/>
            <person name="Hibbett D."/>
            <person name="Martinez A.T."/>
            <person name="Grigoriev I.V."/>
        </authorList>
    </citation>
    <scope>NUCLEOTIDE SEQUENCE</scope>
    <source>
        <strain evidence="1">AH 44721</strain>
    </source>
</reference>
<evidence type="ECO:0000313" key="2">
    <source>
        <dbReference type="Proteomes" id="UP000724874"/>
    </source>
</evidence>
<evidence type="ECO:0000313" key="1">
    <source>
        <dbReference type="EMBL" id="KAF8879990.1"/>
    </source>
</evidence>
<organism evidence="1 2">
    <name type="scientific">Gymnopilus junonius</name>
    <name type="common">Spectacular rustgill mushroom</name>
    <name type="synonym">Gymnopilus spectabilis subsp. junonius</name>
    <dbReference type="NCBI Taxonomy" id="109634"/>
    <lineage>
        <taxon>Eukaryota</taxon>
        <taxon>Fungi</taxon>
        <taxon>Dikarya</taxon>
        <taxon>Basidiomycota</taxon>
        <taxon>Agaricomycotina</taxon>
        <taxon>Agaricomycetes</taxon>
        <taxon>Agaricomycetidae</taxon>
        <taxon>Agaricales</taxon>
        <taxon>Agaricineae</taxon>
        <taxon>Hymenogastraceae</taxon>
        <taxon>Gymnopilus</taxon>
    </lineage>
</organism>
<sequence length="92" mass="9597">MVAVSSSSVSVRLPTLCASFLISTLTIEVWGMVPGGLLSVPASGAAKNADVNVGVSSQPDVSLTVRGGVVEISFTECDYVLKIVLLELYKRP</sequence>
<keyword evidence="2" id="KW-1185">Reference proteome</keyword>
<name>A0A9P5NF29_GYMJU</name>
<accession>A0A9P5NF29</accession>
<comment type="caution">
    <text evidence="1">The sequence shown here is derived from an EMBL/GenBank/DDBJ whole genome shotgun (WGS) entry which is preliminary data.</text>
</comment>
<proteinExistence type="predicted"/>
<protein>
    <submittedName>
        <fullName evidence="1">Uncharacterized protein</fullName>
    </submittedName>
</protein>
<dbReference type="Proteomes" id="UP000724874">
    <property type="component" value="Unassembled WGS sequence"/>
</dbReference>
<dbReference type="EMBL" id="JADNYJ010000144">
    <property type="protein sequence ID" value="KAF8879990.1"/>
    <property type="molecule type" value="Genomic_DNA"/>
</dbReference>
<gene>
    <name evidence="1" type="ORF">CPB84DRAFT_1828331</name>
</gene>